<feature type="region of interest" description="Disordered" evidence="1">
    <location>
        <begin position="338"/>
        <end position="461"/>
    </location>
</feature>
<dbReference type="SUPFAM" id="SSF81301">
    <property type="entry name" value="Nucleotidyltransferase"/>
    <property type="match status" value="1"/>
</dbReference>
<feature type="compositionally biased region" description="Low complexity" evidence="1">
    <location>
        <begin position="499"/>
        <end position="510"/>
    </location>
</feature>
<dbReference type="InterPro" id="IPR028908">
    <property type="entry name" value="Tox-PL_dom"/>
</dbReference>
<evidence type="ECO:0000256" key="1">
    <source>
        <dbReference type="SAM" id="MobiDB-lite"/>
    </source>
</evidence>
<proteinExistence type="predicted"/>
<feature type="compositionally biased region" description="Basic and acidic residues" evidence="1">
    <location>
        <begin position="752"/>
        <end position="763"/>
    </location>
</feature>
<protein>
    <submittedName>
        <fullName evidence="3">Papain fold toxin 1, glutamine deamidase</fullName>
    </submittedName>
</protein>
<dbReference type="EMBL" id="FMHT01000003">
    <property type="protein sequence ID" value="SCL28143.1"/>
    <property type="molecule type" value="Genomic_DNA"/>
</dbReference>
<feature type="region of interest" description="Disordered" evidence="1">
    <location>
        <begin position="719"/>
        <end position="769"/>
    </location>
</feature>
<feature type="region of interest" description="Disordered" evidence="1">
    <location>
        <begin position="993"/>
        <end position="1029"/>
    </location>
</feature>
<dbReference type="Proteomes" id="UP000199699">
    <property type="component" value="Unassembled WGS sequence"/>
</dbReference>
<dbReference type="InterPro" id="IPR057746">
    <property type="entry name" value="CpnT-like_N"/>
</dbReference>
<feature type="compositionally biased region" description="Polar residues" evidence="1">
    <location>
        <begin position="523"/>
        <end position="535"/>
    </location>
</feature>
<reference evidence="3 4" key="1">
    <citation type="submission" date="2016-06" db="EMBL/GenBank/DDBJ databases">
        <authorList>
            <person name="Kjaerup R.B."/>
            <person name="Dalgaard T.S."/>
            <person name="Juul-Madsen H.R."/>
        </authorList>
    </citation>
    <scope>NUCLEOTIDE SEQUENCE [LARGE SCALE GENOMIC DNA]</scope>
    <source>
        <strain evidence="3 4">DSM 43818</strain>
    </source>
</reference>
<dbReference type="Pfam" id="PF15644">
    <property type="entry name" value="Gln_amidase"/>
    <property type="match status" value="1"/>
</dbReference>
<dbReference type="Pfam" id="PF25547">
    <property type="entry name" value="WXG100_2"/>
    <property type="match status" value="1"/>
</dbReference>
<dbReference type="RefSeq" id="WP_091083817.1">
    <property type="nucleotide sequence ID" value="NZ_FMHT01000003.1"/>
</dbReference>
<feature type="region of interest" description="Disordered" evidence="1">
    <location>
        <begin position="499"/>
        <end position="588"/>
    </location>
</feature>
<evidence type="ECO:0000313" key="3">
    <source>
        <dbReference type="EMBL" id="SCL28143.1"/>
    </source>
</evidence>
<dbReference type="SMART" id="SM00954">
    <property type="entry name" value="RelA_SpoT"/>
    <property type="match status" value="1"/>
</dbReference>
<evidence type="ECO:0000313" key="4">
    <source>
        <dbReference type="Proteomes" id="UP000199699"/>
    </source>
</evidence>
<dbReference type="GO" id="GO:0015969">
    <property type="term" value="P:guanosine tetraphosphate metabolic process"/>
    <property type="evidence" value="ECO:0007669"/>
    <property type="project" value="InterPro"/>
</dbReference>
<feature type="compositionally biased region" description="Basic and acidic residues" evidence="1">
    <location>
        <begin position="1017"/>
        <end position="1029"/>
    </location>
</feature>
<dbReference type="OrthoDB" id="4554584at2"/>
<gene>
    <name evidence="3" type="ORF">GA0070616_3637</name>
</gene>
<feature type="compositionally biased region" description="Basic and acidic residues" evidence="1">
    <location>
        <begin position="1001"/>
        <end position="1010"/>
    </location>
</feature>
<sequence>MTLLPSPIPHPLDYSPWELPGWVYEALDWVIGVEWPNGNEKAVWDLADQWYAVASVLAGPQADAGAAATEARGGYGGVGAVAEAFDSAWRRVAEGDEAPLPVLLAVSHDLGRLVEECGCDIEGAKIEVWIELGILVVELLSLAVAAVLTAGAASPAAAGAIAATRFLVQQIFKRLTAQLARKSLKAGLKEAGERAASQVAEGGVRSLARRGAIGGMWEAGQEGGVNLAIQTHQNSTGRRDGVDLGDLGTAALGGLAGGAAAPLASLGRHATGRGAQIGEHLAREMTGEMIADQAASLATGQGLTSVEDAARAAASGARASATGQLDVTLQTRLDAQLGIPGGAGSTTVGPDADARSAPPPSLAPQTPSTAPHAWSFAPQEHPTHQAAGLLAPGVPSTADSAPPASSRAESPPSEVRAVTPASIQANLDGAPTTAGPVHPPAGNSMTDIPAPRGDTPAAESVTDGLPAKALTFSSEQVGPALSATAATTAVAAHGMAGTDAGHAGHAGPAGQSSLGVTPAAGSAATSTHPAGQPSSVPLAGPTVTAPSAGSGPIHQVVRGGPETEPGTVPPSAERPAVGSHRPRSPEWYAARAAADREGLERRRYRGHLDFQRSNYEENRRRDTAARLRTAAECSYDEARWLVSESRRLDGLNRRAASEHHHRAGRERERLSHEQRDLAEAVLSGTVTPPIVRVDAWEDFHQINDDVGDLALAGVTADDRSALTGDGQPPPIDRSRRYGLPGGLRPPLALHQSDVERQMPRESDGSVTRTADPRRGAWFRLLNDGGPNADPTRGINCIDCTLSLFDTWVHGRPRVSAPRTFDAYLHGDVTRPIDGEFDGMGRIEDVTGGRFQRLCDGSGTSPGSRQAALDTGYRNLHDQLLLGGHGSFAFVANQWEGGGAHIWVALNQHGTVLYLDPQTGAVAPQPLYRHQGRPYHWNAVDADVLILDPQGRPMPLAGLRRGKYSSRAELPAYPPSNADHGYGEPYLNRMHLLGTPGAAPASDRERPRTDDAVPQTGDKMRSSRIRAQEARRVGAMPVRPVLRASGELDEVFAAGVTAAEFVAEVDGSSLRRLVPTLDEQAADDLVELFAEPRIRAMLDHTWREPPRGEPMLAETLVRQLVESPDLVRVILTTPELTASLTARPLTLHHLANHREAIELLTAALADLGRPDIVEAEPTPLPARLTERQREISSRVAARGTLPSQPDFDITRRHDAAYRDSYVRELRAKAVEAQRELNQLAARSAGAGGRPGWRTAPKGDRRVRDKLVEYDNDASRLKDLAAAKVEFDSLDHLYDALNAISDSSAVVVVGVKDRFINPQGSGYRDVLVNLRMSNGHIAELRLHLAPVDVVAKWEHALYEVRRDIEALADAADRPLTVRERAVVDGLLRRSQEAYWRAMGGDGTGVSGS</sequence>
<feature type="domain" description="RelA/SpoT" evidence="2">
    <location>
        <begin position="1253"/>
        <end position="1363"/>
    </location>
</feature>
<name>A0A1C6SFG1_9ACTN</name>
<dbReference type="STRING" id="145857.GA0070616_3637"/>
<dbReference type="InterPro" id="IPR007685">
    <property type="entry name" value="RelA_SpoT"/>
</dbReference>
<keyword evidence="4" id="KW-1185">Reference proteome</keyword>
<feature type="compositionally biased region" description="Low complexity" evidence="1">
    <location>
        <begin position="559"/>
        <end position="570"/>
    </location>
</feature>
<organism evidence="3 4">
    <name type="scientific">Micromonospora nigra</name>
    <dbReference type="NCBI Taxonomy" id="145857"/>
    <lineage>
        <taxon>Bacteria</taxon>
        <taxon>Bacillati</taxon>
        <taxon>Actinomycetota</taxon>
        <taxon>Actinomycetes</taxon>
        <taxon>Micromonosporales</taxon>
        <taxon>Micromonosporaceae</taxon>
        <taxon>Micromonospora</taxon>
    </lineage>
</organism>
<accession>A0A1C6SFG1</accession>
<evidence type="ECO:0000259" key="2">
    <source>
        <dbReference type="SMART" id="SM00954"/>
    </source>
</evidence>
<dbReference type="InterPro" id="IPR043519">
    <property type="entry name" value="NT_sf"/>
</dbReference>
<feature type="compositionally biased region" description="Low complexity" evidence="1">
    <location>
        <begin position="395"/>
        <end position="413"/>
    </location>
</feature>